<dbReference type="EMBL" id="CM037152">
    <property type="protein sequence ID" value="KAH7834423.1"/>
    <property type="molecule type" value="Genomic_DNA"/>
</dbReference>
<gene>
    <name evidence="1" type="ORF">Vadar_015850</name>
</gene>
<evidence type="ECO:0000313" key="1">
    <source>
        <dbReference type="EMBL" id="KAH7834423.1"/>
    </source>
</evidence>
<keyword evidence="2" id="KW-1185">Reference proteome</keyword>
<proteinExistence type="predicted"/>
<dbReference type="Proteomes" id="UP000828048">
    <property type="component" value="Chromosome 2"/>
</dbReference>
<sequence>MVTDAGIEAISRKLTGLRRIYICGNRSCSDRSLIALSSNCILLNEIACSSCDITRRGIERALCHSSSLTSLKAGFCRSSRNSAFNFDDLVIHATGLRELDIVGDDDSERLLCSIAKAGIQLEKLKLFYLSSFFIRRVTTLLRACPTLKHFEVDCALIWISDNAMKDLC</sequence>
<name>A0ACB7X177_9ERIC</name>
<evidence type="ECO:0000313" key="2">
    <source>
        <dbReference type="Proteomes" id="UP000828048"/>
    </source>
</evidence>
<organism evidence="1 2">
    <name type="scientific">Vaccinium darrowii</name>
    <dbReference type="NCBI Taxonomy" id="229202"/>
    <lineage>
        <taxon>Eukaryota</taxon>
        <taxon>Viridiplantae</taxon>
        <taxon>Streptophyta</taxon>
        <taxon>Embryophyta</taxon>
        <taxon>Tracheophyta</taxon>
        <taxon>Spermatophyta</taxon>
        <taxon>Magnoliopsida</taxon>
        <taxon>eudicotyledons</taxon>
        <taxon>Gunneridae</taxon>
        <taxon>Pentapetalae</taxon>
        <taxon>asterids</taxon>
        <taxon>Ericales</taxon>
        <taxon>Ericaceae</taxon>
        <taxon>Vaccinioideae</taxon>
        <taxon>Vaccinieae</taxon>
        <taxon>Vaccinium</taxon>
    </lineage>
</organism>
<reference evidence="1 2" key="1">
    <citation type="journal article" date="2021" name="Hortic Res">
        <title>High-quality reference genome and annotation aids understanding of berry development for evergreen blueberry (Vaccinium darrowii).</title>
        <authorList>
            <person name="Yu J."/>
            <person name="Hulse-Kemp A.M."/>
            <person name="Babiker E."/>
            <person name="Staton M."/>
        </authorList>
    </citation>
    <scope>NUCLEOTIDE SEQUENCE [LARGE SCALE GENOMIC DNA]</scope>
    <source>
        <strain evidence="2">cv. NJ 8807/NJ 8810</strain>
        <tissue evidence="1">Young leaf</tissue>
    </source>
</reference>
<comment type="caution">
    <text evidence="1">The sequence shown here is derived from an EMBL/GenBank/DDBJ whole genome shotgun (WGS) entry which is preliminary data.</text>
</comment>
<accession>A0ACB7X177</accession>
<protein>
    <submittedName>
        <fullName evidence="1">Uncharacterized protein</fullName>
    </submittedName>
</protein>